<dbReference type="CDD" id="cd01173">
    <property type="entry name" value="pyridoxal_pyridoxamine_kinase"/>
    <property type="match status" value="1"/>
</dbReference>
<evidence type="ECO:0000313" key="8">
    <source>
        <dbReference type="EMBL" id="CAI4050663.1"/>
    </source>
</evidence>
<name>A0AA35NKP1_SACUV</name>
<reference evidence="8" key="1">
    <citation type="submission" date="2022-10" db="EMBL/GenBank/DDBJ databases">
        <authorList>
            <person name="Byrne P K."/>
        </authorList>
    </citation>
    <scope>NUCLEOTIDE SEQUENCE</scope>
    <source>
        <strain evidence="8">CBS7001</strain>
    </source>
</reference>
<dbReference type="GO" id="GO:0008478">
    <property type="term" value="F:pyridoxal kinase activity"/>
    <property type="evidence" value="ECO:0007669"/>
    <property type="project" value="UniProtKB-EC"/>
</dbReference>
<evidence type="ECO:0000256" key="1">
    <source>
        <dbReference type="ARBA" id="ARBA00008805"/>
    </source>
</evidence>
<keyword evidence="5" id="KW-0418">Kinase</keyword>
<dbReference type="EC" id="2.7.1.35" evidence="2"/>
<evidence type="ECO:0000256" key="4">
    <source>
        <dbReference type="ARBA" id="ARBA00022741"/>
    </source>
</evidence>
<dbReference type="GO" id="GO:0005524">
    <property type="term" value="F:ATP binding"/>
    <property type="evidence" value="ECO:0007669"/>
    <property type="project" value="UniProtKB-KW"/>
</dbReference>
<dbReference type="PANTHER" id="PTHR10534:SF12">
    <property type="entry name" value="PYRIDOXAL KINASE BUD17-RELATED"/>
    <property type="match status" value="1"/>
</dbReference>
<evidence type="ECO:0000256" key="6">
    <source>
        <dbReference type="ARBA" id="ARBA00022840"/>
    </source>
</evidence>
<organism evidence="8 9">
    <name type="scientific">Saccharomyces uvarum</name>
    <name type="common">Yeast</name>
    <name type="synonym">Saccharomyces bayanus var. uvarum</name>
    <dbReference type="NCBI Taxonomy" id="230603"/>
    <lineage>
        <taxon>Eukaryota</taxon>
        <taxon>Fungi</taxon>
        <taxon>Dikarya</taxon>
        <taxon>Ascomycota</taxon>
        <taxon>Saccharomycotina</taxon>
        <taxon>Saccharomycetes</taxon>
        <taxon>Saccharomycetales</taxon>
        <taxon>Saccharomycetaceae</taxon>
        <taxon>Saccharomyces</taxon>
    </lineage>
</organism>
<dbReference type="InterPro" id="IPR013749">
    <property type="entry name" value="PM/HMP-P_kinase-1"/>
</dbReference>
<dbReference type="EMBL" id="OX365925">
    <property type="protein sequence ID" value="CAI4050663.1"/>
    <property type="molecule type" value="Genomic_DNA"/>
</dbReference>
<dbReference type="InterPro" id="IPR029056">
    <property type="entry name" value="Ribokinase-like"/>
</dbReference>
<dbReference type="PANTHER" id="PTHR10534">
    <property type="entry name" value="PYRIDOXAL KINASE"/>
    <property type="match status" value="1"/>
</dbReference>
<dbReference type="InterPro" id="IPR004625">
    <property type="entry name" value="PyrdxlKinase"/>
</dbReference>
<dbReference type="Proteomes" id="UP001162090">
    <property type="component" value="Chromosome 14"/>
</dbReference>
<evidence type="ECO:0000313" key="9">
    <source>
        <dbReference type="Proteomes" id="UP001162090"/>
    </source>
</evidence>
<evidence type="ECO:0000256" key="5">
    <source>
        <dbReference type="ARBA" id="ARBA00022777"/>
    </source>
</evidence>
<evidence type="ECO:0000256" key="2">
    <source>
        <dbReference type="ARBA" id="ARBA00012104"/>
    </source>
</evidence>
<dbReference type="SUPFAM" id="SSF53613">
    <property type="entry name" value="Ribokinase-like"/>
    <property type="match status" value="1"/>
</dbReference>
<keyword evidence="4" id="KW-0547">Nucleotide-binding</keyword>
<keyword evidence="6" id="KW-0067">ATP-binding</keyword>
<dbReference type="GO" id="GO:0009443">
    <property type="term" value="P:pyridoxal 5'-phosphate salvage"/>
    <property type="evidence" value="ECO:0007669"/>
    <property type="project" value="InterPro"/>
</dbReference>
<proteinExistence type="inferred from homology"/>
<keyword evidence="3" id="KW-0808">Transferase</keyword>
<dbReference type="AlphaFoldDB" id="A0AA35NKP1"/>
<dbReference type="Gene3D" id="3.40.1190.20">
    <property type="match status" value="1"/>
</dbReference>
<protein>
    <recommendedName>
        <fullName evidence="2">pyridoxal kinase</fullName>
        <ecNumber evidence="2">2.7.1.35</ecNumber>
    </recommendedName>
</protein>
<sequence length="339" mass="37849">MTSTLHTTKKVLSIQSHVIHGYVGNKAATFPLQYRGWDVDVLNTVQFSNHPGYAHFTGFKCSTEELVEIVEKGLVGSLHIKYDAVLSGYLPNVQALQKMAGIVGRMCEEDDNVKWVLDPVLGDNGKLYVEEQCVAVYQDIMHRSKIFLATPNQFEMELLVGMSIRTLDDAKRGFEQFHEKFPRVTRVVVTSLELSDFSNDNVYVVAGFDSSLSDEVFFYKIPKINATFSGSGDLISALLTDSLLNGHVPIQQPLSTSLGQVLWLVTTILQKTYELNVVDGDPHDQAIRIKDLKLIQCKEILKQDLVPSIGKPETFKINNCVKGYTPSPLGHGCCRNRPK</sequence>
<dbReference type="NCBIfam" id="TIGR00687">
    <property type="entry name" value="pyridox_kin"/>
    <property type="match status" value="1"/>
</dbReference>
<evidence type="ECO:0000259" key="7">
    <source>
        <dbReference type="Pfam" id="PF08543"/>
    </source>
</evidence>
<comment type="similarity">
    <text evidence="1">Belongs to the pyridoxine kinase family.</text>
</comment>
<dbReference type="Pfam" id="PF08543">
    <property type="entry name" value="Phos_pyr_kin"/>
    <property type="match status" value="1"/>
</dbReference>
<accession>A0AA35NKP1</accession>
<dbReference type="GO" id="GO:0005829">
    <property type="term" value="C:cytosol"/>
    <property type="evidence" value="ECO:0007669"/>
    <property type="project" value="TreeGrafter"/>
</dbReference>
<gene>
    <name evidence="8" type="primary">SUVC14G3430</name>
    <name evidence="8" type="ORF">SUVC_14G3430</name>
</gene>
<evidence type="ECO:0000256" key="3">
    <source>
        <dbReference type="ARBA" id="ARBA00022679"/>
    </source>
</evidence>
<feature type="domain" description="Pyridoxamine kinase/Phosphomethylpyrimidine kinase" evidence="7">
    <location>
        <begin position="83"/>
        <end position="247"/>
    </location>
</feature>